<reference evidence="2" key="1">
    <citation type="journal article" date="2018" name="PLoS Negl. Trop. Dis.">
        <title>An insight into the salivary gland and fat body transcriptome of Panstrongylus lignarius (Hemiptera: Heteroptera), the main vector of Chagas disease in Peru.</title>
        <authorList>
            <person name="Nevoa J.C."/>
            <person name="Mendes M.T."/>
            <person name="da Silva M.V."/>
            <person name="Soares S.C."/>
            <person name="Oliveira C.J.F."/>
            <person name="Ribeiro J.M.C."/>
        </authorList>
    </citation>
    <scope>NUCLEOTIDE SEQUENCE</scope>
</reference>
<accession>A0A224XTM4</accession>
<proteinExistence type="predicted"/>
<protein>
    <submittedName>
        <fullName evidence="2">Putative secreted protein</fullName>
    </submittedName>
</protein>
<sequence length="74" mass="7858">MPFPITAEACHGLLTLFCGVLFKIQLGCRAIPGQLLSSIIVDSLSSSSVNPLIIRNGIAQVVLIFVCNGQQMVT</sequence>
<feature type="signal peptide" evidence="1">
    <location>
        <begin position="1"/>
        <end position="30"/>
    </location>
</feature>
<keyword evidence="1" id="KW-0732">Signal</keyword>
<dbReference type="EMBL" id="GFTR01000529">
    <property type="protein sequence ID" value="JAW15897.1"/>
    <property type="molecule type" value="Transcribed_RNA"/>
</dbReference>
<feature type="chain" id="PRO_5013347652" evidence="1">
    <location>
        <begin position="31"/>
        <end position="74"/>
    </location>
</feature>
<name>A0A224XTM4_9HEMI</name>
<evidence type="ECO:0000313" key="2">
    <source>
        <dbReference type="EMBL" id="JAW15897.1"/>
    </source>
</evidence>
<organism evidence="2">
    <name type="scientific">Panstrongylus lignarius</name>
    <dbReference type="NCBI Taxonomy" id="156445"/>
    <lineage>
        <taxon>Eukaryota</taxon>
        <taxon>Metazoa</taxon>
        <taxon>Ecdysozoa</taxon>
        <taxon>Arthropoda</taxon>
        <taxon>Hexapoda</taxon>
        <taxon>Insecta</taxon>
        <taxon>Pterygota</taxon>
        <taxon>Neoptera</taxon>
        <taxon>Paraneoptera</taxon>
        <taxon>Hemiptera</taxon>
        <taxon>Heteroptera</taxon>
        <taxon>Panheteroptera</taxon>
        <taxon>Cimicomorpha</taxon>
        <taxon>Reduviidae</taxon>
        <taxon>Triatominae</taxon>
        <taxon>Panstrongylus</taxon>
    </lineage>
</organism>
<dbReference type="AlphaFoldDB" id="A0A224XTM4"/>
<evidence type="ECO:0000256" key="1">
    <source>
        <dbReference type="SAM" id="SignalP"/>
    </source>
</evidence>